<keyword evidence="19" id="KW-1185">Reference proteome</keyword>
<dbReference type="PANTHER" id="PTHR32552:SF89">
    <property type="entry name" value="CATECHOLATE SIDEROPHORE RECEPTOR FIU"/>
    <property type="match status" value="1"/>
</dbReference>
<evidence type="ECO:0000256" key="1">
    <source>
        <dbReference type="ARBA" id="ARBA00004571"/>
    </source>
</evidence>
<evidence type="ECO:0000256" key="14">
    <source>
        <dbReference type="SAM" id="MobiDB-lite"/>
    </source>
</evidence>
<dbReference type="InterPro" id="IPR037066">
    <property type="entry name" value="Plug_dom_sf"/>
</dbReference>
<feature type="domain" description="TonB-dependent receptor plug" evidence="17">
    <location>
        <begin position="98"/>
        <end position="196"/>
    </location>
</feature>
<protein>
    <submittedName>
        <fullName evidence="18">TonB-dependent receptor</fullName>
    </submittedName>
</protein>
<keyword evidence="8" id="KW-0406">Ion transport</keyword>
<proteinExistence type="inferred from homology"/>
<evidence type="ECO:0000256" key="5">
    <source>
        <dbReference type="ARBA" id="ARBA00022692"/>
    </source>
</evidence>
<gene>
    <name evidence="18" type="ORF">AA0535_0903</name>
</gene>
<accession>A0ABQ0Q0A2</accession>
<evidence type="ECO:0000256" key="12">
    <source>
        <dbReference type="PROSITE-ProRule" id="PRU01360"/>
    </source>
</evidence>
<dbReference type="InterPro" id="IPR012910">
    <property type="entry name" value="Plug_dom"/>
</dbReference>
<keyword evidence="6 15" id="KW-0732">Signal</keyword>
<evidence type="ECO:0000256" key="4">
    <source>
        <dbReference type="ARBA" id="ARBA00022496"/>
    </source>
</evidence>
<feature type="signal peptide" evidence="15">
    <location>
        <begin position="1"/>
        <end position="25"/>
    </location>
</feature>
<evidence type="ECO:0000256" key="2">
    <source>
        <dbReference type="ARBA" id="ARBA00022448"/>
    </source>
</evidence>
<dbReference type="InterPro" id="IPR000531">
    <property type="entry name" value="Beta-barrel_TonB"/>
</dbReference>
<evidence type="ECO:0000313" key="19">
    <source>
        <dbReference type="Proteomes" id="UP001062776"/>
    </source>
</evidence>
<organism evidence="18 19">
    <name type="scientific">Asaia krungthepensis NRIC 0535</name>
    <dbReference type="NCBI Taxonomy" id="1307925"/>
    <lineage>
        <taxon>Bacteria</taxon>
        <taxon>Pseudomonadati</taxon>
        <taxon>Pseudomonadota</taxon>
        <taxon>Alphaproteobacteria</taxon>
        <taxon>Acetobacterales</taxon>
        <taxon>Acetobacteraceae</taxon>
        <taxon>Asaia</taxon>
    </lineage>
</organism>
<dbReference type="Gene3D" id="2.40.170.20">
    <property type="entry name" value="TonB-dependent receptor, beta-barrel domain"/>
    <property type="match status" value="1"/>
</dbReference>
<evidence type="ECO:0000256" key="3">
    <source>
        <dbReference type="ARBA" id="ARBA00022452"/>
    </source>
</evidence>
<evidence type="ECO:0000259" key="16">
    <source>
        <dbReference type="Pfam" id="PF00593"/>
    </source>
</evidence>
<dbReference type="Pfam" id="PF07715">
    <property type="entry name" value="Plug"/>
    <property type="match status" value="1"/>
</dbReference>
<dbReference type="PROSITE" id="PS52016">
    <property type="entry name" value="TONB_DEPENDENT_REC_3"/>
    <property type="match status" value="1"/>
</dbReference>
<reference evidence="18" key="1">
    <citation type="submission" date="2013-04" db="EMBL/GenBank/DDBJ databases">
        <title>The genome sequencing project of 58 acetic acid bacteria.</title>
        <authorList>
            <person name="Okamoto-Kainuma A."/>
            <person name="Ishikawa M."/>
            <person name="Umino S."/>
            <person name="Koizumi Y."/>
            <person name="Shiwa Y."/>
            <person name="Yoshikawa H."/>
            <person name="Matsutani M."/>
            <person name="Matsushita K."/>
        </authorList>
    </citation>
    <scope>NUCLEOTIDE SEQUENCE</scope>
    <source>
        <strain evidence="18">NRIC 0535</strain>
    </source>
</reference>
<evidence type="ECO:0000256" key="7">
    <source>
        <dbReference type="ARBA" id="ARBA00023004"/>
    </source>
</evidence>
<feature type="region of interest" description="Disordered" evidence="14">
    <location>
        <begin position="29"/>
        <end position="95"/>
    </location>
</feature>
<evidence type="ECO:0000256" key="8">
    <source>
        <dbReference type="ARBA" id="ARBA00023065"/>
    </source>
</evidence>
<keyword evidence="18" id="KW-0675">Receptor</keyword>
<evidence type="ECO:0000256" key="11">
    <source>
        <dbReference type="ARBA" id="ARBA00023237"/>
    </source>
</evidence>
<dbReference type="InterPro" id="IPR036942">
    <property type="entry name" value="Beta-barrel_TonB_sf"/>
</dbReference>
<dbReference type="PANTHER" id="PTHR32552">
    <property type="entry name" value="FERRICHROME IRON RECEPTOR-RELATED"/>
    <property type="match status" value="1"/>
</dbReference>
<evidence type="ECO:0000259" key="17">
    <source>
        <dbReference type="Pfam" id="PF07715"/>
    </source>
</evidence>
<evidence type="ECO:0000256" key="10">
    <source>
        <dbReference type="ARBA" id="ARBA00023136"/>
    </source>
</evidence>
<keyword evidence="11 12" id="KW-0998">Cell outer membrane</keyword>
<evidence type="ECO:0000313" key="18">
    <source>
        <dbReference type="EMBL" id="GBQ85956.1"/>
    </source>
</evidence>
<keyword evidence="4" id="KW-0410">Iron transport</keyword>
<evidence type="ECO:0000256" key="15">
    <source>
        <dbReference type="SAM" id="SignalP"/>
    </source>
</evidence>
<comment type="subcellular location">
    <subcellularLocation>
        <location evidence="1 12">Cell outer membrane</location>
        <topology evidence="1 12">Multi-pass membrane protein</topology>
    </subcellularLocation>
</comment>
<dbReference type="EMBL" id="BAPV01000004">
    <property type="protein sequence ID" value="GBQ85956.1"/>
    <property type="molecule type" value="Genomic_DNA"/>
</dbReference>
<keyword evidence="3 12" id="KW-1134">Transmembrane beta strand</keyword>
<keyword evidence="5 12" id="KW-0812">Transmembrane</keyword>
<evidence type="ECO:0000256" key="9">
    <source>
        <dbReference type="ARBA" id="ARBA00023077"/>
    </source>
</evidence>
<comment type="similarity">
    <text evidence="12 13">Belongs to the TonB-dependent receptor family.</text>
</comment>
<dbReference type="Proteomes" id="UP001062776">
    <property type="component" value="Unassembled WGS sequence"/>
</dbReference>
<evidence type="ECO:0000256" key="6">
    <source>
        <dbReference type="ARBA" id="ARBA00022729"/>
    </source>
</evidence>
<keyword evidence="2 12" id="KW-0813">Transport</keyword>
<dbReference type="Pfam" id="PF00593">
    <property type="entry name" value="TonB_dep_Rec_b-barrel"/>
    <property type="match status" value="1"/>
</dbReference>
<name>A0ABQ0Q0A2_9PROT</name>
<evidence type="ECO:0000256" key="13">
    <source>
        <dbReference type="RuleBase" id="RU003357"/>
    </source>
</evidence>
<comment type="caution">
    <text evidence="18">The sequence shown here is derived from an EMBL/GenBank/DDBJ whole genome shotgun (WGS) entry which is preliminary data.</text>
</comment>
<feature type="chain" id="PRO_5046061709" evidence="15">
    <location>
        <begin position="26"/>
        <end position="795"/>
    </location>
</feature>
<dbReference type="InterPro" id="IPR039426">
    <property type="entry name" value="TonB-dep_rcpt-like"/>
</dbReference>
<keyword evidence="9 13" id="KW-0798">TonB box</keyword>
<dbReference type="Gene3D" id="2.170.130.10">
    <property type="entry name" value="TonB-dependent receptor, plug domain"/>
    <property type="match status" value="1"/>
</dbReference>
<dbReference type="RefSeq" id="WP_264814687.1">
    <property type="nucleotide sequence ID" value="NZ_BAPV01000004.1"/>
</dbReference>
<keyword evidence="10 12" id="KW-0472">Membrane</keyword>
<feature type="domain" description="TonB-dependent receptor-like beta-barrel" evidence="16">
    <location>
        <begin position="282"/>
        <end position="758"/>
    </location>
</feature>
<dbReference type="SUPFAM" id="SSF56935">
    <property type="entry name" value="Porins"/>
    <property type="match status" value="1"/>
</dbReference>
<keyword evidence="7" id="KW-0408">Iron</keyword>
<sequence>MQTKPTRSCLLLSSTFLLLGGYAQAAAVTSGKHSNPHVTRNHRTPSSVGAPTATTPGQPSTSQQAKKASSRTASGPGETISISANRHRPGGGLIRPETAARSISTVEHEYIAKQSPASNTLALVNLSPGANVAMGDPFGVTDQSAVSVRGLNQQEIGFLFEGVPMNDPDNYTPNSSEWVDTENMEAVQLQQGAPDIEMPTVYSAGGTMNVRMRDPQYTRSGQVDVSYGSHQMNRQYIRYDSGEIAHTGLRAFASFSNLTSQAWRGPGRNNRRHVDFKAIKDWAPNSNTALSFTYNNENTAWYSTPTLSDWQAKGLGGGINLDGIYKFGDANYYKGYGTNWTNYFLSSQSHFALTDRLSLNVTPYFYRGFGNYPLGVYTLPTSGTFYNGTQPVDGAIAGSPYAQDGSMAARWNFDEHESLTGLNAALHYDTRHNHLVFGAWYGYTDMNVNEPFSAIDSAGNISKSYLHLDDGTQLSGWRYHTITQMVSLYVGDELRLLNDRLLINLAFKEVMAARNGTLQQPGPQYATSYNTAQPLPRMSISYKINDHVQVFANATTSFRIPIGSAFYNQYNSPYDPSLYQTASTNLRDEYSIAEELGARYHDRWVTGSVTLFNNNMTHHAINQYVDAVPYFLDAGGLTTRGVDAEIGLAPWHHLSPYLSGEYLYATTDNNITMGTTTYATRGKVAPSAPRWMGAIGVQYDDGTFFGSVSMKYLDKEYGTFMNDERIPGHKQVDMMLGARAHDIGFLKKPSLRLNIVNLGDNHYLSGVYSTGMVAGTSTYYVAPSFACLATFSTGF</sequence>
<feature type="compositionally biased region" description="Polar residues" evidence="14">
    <location>
        <begin position="31"/>
        <end position="73"/>
    </location>
</feature>